<dbReference type="EMBL" id="CAUYUE010000002">
    <property type="protein sequence ID" value="CAK0740164.1"/>
    <property type="molecule type" value="Genomic_DNA"/>
</dbReference>
<protein>
    <submittedName>
        <fullName evidence="1">Uncharacterized protein</fullName>
    </submittedName>
</protein>
<sequence>MPVRLLPILTALTCGLWALIILSLSFTSSFPEATISINSISMPPKRDRLLIKLHRHYLQADVVRINIGTRLRAIMTYQPGRFNSLLNAREPGRSAVAAGRLLPRQIPIN</sequence>
<comment type="caution">
    <text evidence="1">The sequence shown here is derived from an EMBL/GenBank/DDBJ whole genome shotgun (WGS) entry which is preliminary data.</text>
</comment>
<keyword evidence="2" id="KW-1185">Reference proteome</keyword>
<organism evidence="1 2">
    <name type="scientific">Coccomyxa viridis</name>
    <dbReference type="NCBI Taxonomy" id="1274662"/>
    <lineage>
        <taxon>Eukaryota</taxon>
        <taxon>Viridiplantae</taxon>
        <taxon>Chlorophyta</taxon>
        <taxon>core chlorophytes</taxon>
        <taxon>Trebouxiophyceae</taxon>
        <taxon>Trebouxiophyceae incertae sedis</taxon>
        <taxon>Coccomyxaceae</taxon>
        <taxon>Coccomyxa</taxon>
    </lineage>
</organism>
<dbReference type="Proteomes" id="UP001314263">
    <property type="component" value="Unassembled WGS sequence"/>
</dbReference>
<name>A0AAV1HUS7_9CHLO</name>
<reference evidence="1 2" key="1">
    <citation type="submission" date="2023-10" db="EMBL/GenBank/DDBJ databases">
        <authorList>
            <person name="Maclean D."/>
            <person name="Macfadyen A."/>
        </authorList>
    </citation>
    <scope>NUCLEOTIDE SEQUENCE [LARGE SCALE GENOMIC DNA]</scope>
</reference>
<accession>A0AAV1HUS7</accession>
<gene>
    <name evidence="1" type="ORF">CVIRNUC_001229</name>
</gene>
<evidence type="ECO:0000313" key="1">
    <source>
        <dbReference type="EMBL" id="CAK0740164.1"/>
    </source>
</evidence>
<evidence type="ECO:0000313" key="2">
    <source>
        <dbReference type="Proteomes" id="UP001314263"/>
    </source>
</evidence>
<dbReference type="AlphaFoldDB" id="A0AAV1HUS7"/>
<proteinExistence type="predicted"/>